<dbReference type="Pfam" id="PF00931">
    <property type="entry name" value="NB-ARC"/>
    <property type="match status" value="1"/>
</dbReference>
<reference evidence="3 4" key="1">
    <citation type="submission" date="2024-05" db="EMBL/GenBank/DDBJ databases">
        <title>Haplotype-resolved chromosome-level genome assembly of Huyou (Citrus changshanensis).</title>
        <authorList>
            <person name="Miao C."/>
            <person name="Chen W."/>
            <person name="Wu Y."/>
            <person name="Wang L."/>
            <person name="Zhao S."/>
            <person name="Grierson D."/>
            <person name="Xu C."/>
            <person name="Chen K."/>
        </authorList>
    </citation>
    <scope>NUCLEOTIDE SEQUENCE [LARGE SCALE GENOMIC DNA]</scope>
    <source>
        <strain evidence="3">01-14</strain>
        <tissue evidence="3">Leaf</tissue>
    </source>
</reference>
<evidence type="ECO:0000313" key="4">
    <source>
        <dbReference type="Proteomes" id="UP001428341"/>
    </source>
</evidence>
<dbReference type="EMBL" id="JBCGBO010000003">
    <property type="protein sequence ID" value="KAK9215401.1"/>
    <property type="molecule type" value="Genomic_DNA"/>
</dbReference>
<dbReference type="Proteomes" id="UP001428341">
    <property type="component" value="Unassembled WGS sequence"/>
</dbReference>
<accession>A0AAP0QU70</accession>
<evidence type="ECO:0000256" key="1">
    <source>
        <dbReference type="ARBA" id="ARBA00022821"/>
    </source>
</evidence>
<dbReference type="InterPro" id="IPR050905">
    <property type="entry name" value="Plant_NBS-LRR"/>
</dbReference>
<gene>
    <name evidence="3" type="ORF">WN944_007406</name>
</gene>
<organism evidence="3 4">
    <name type="scientific">Citrus x changshan-huyou</name>
    <dbReference type="NCBI Taxonomy" id="2935761"/>
    <lineage>
        <taxon>Eukaryota</taxon>
        <taxon>Viridiplantae</taxon>
        <taxon>Streptophyta</taxon>
        <taxon>Embryophyta</taxon>
        <taxon>Tracheophyta</taxon>
        <taxon>Spermatophyta</taxon>
        <taxon>Magnoliopsida</taxon>
        <taxon>eudicotyledons</taxon>
        <taxon>Gunneridae</taxon>
        <taxon>Pentapetalae</taxon>
        <taxon>rosids</taxon>
        <taxon>malvids</taxon>
        <taxon>Sapindales</taxon>
        <taxon>Rutaceae</taxon>
        <taxon>Aurantioideae</taxon>
        <taxon>Citrus</taxon>
    </lineage>
</organism>
<feature type="domain" description="NB-ARC" evidence="2">
    <location>
        <begin position="32"/>
        <end position="103"/>
    </location>
</feature>
<evidence type="ECO:0000313" key="3">
    <source>
        <dbReference type="EMBL" id="KAK9215401.1"/>
    </source>
</evidence>
<evidence type="ECO:0000259" key="2">
    <source>
        <dbReference type="Pfam" id="PF00931"/>
    </source>
</evidence>
<dbReference type="AlphaFoldDB" id="A0AAP0QU70"/>
<dbReference type="SUPFAM" id="SSF52540">
    <property type="entry name" value="P-loop containing nucleoside triphosphate hydrolases"/>
    <property type="match status" value="1"/>
</dbReference>
<keyword evidence="1" id="KW-0611">Plant defense</keyword>
<name>A0AAP0QU70_9ROSI</name>
<dbReference type="Gene3D" id="3.40.50.300">
    <property type="entry name" value="P-loop containing nucleotide triphosphate hydrolases"/>
    <property type="match status" value="1"/>
</dbReference>
<dbReference type="PANTHER" id="PTHR33463">
    <property type="entry name" value="NB-ARC DOMAIN-CONTAINING PROTEIN-RELATED"/>
    <property type="match status" value="1"/>
</dbReference>
<keyword evidence="4" id="KW-1185">Reference proteome</keyword>
<dbReference type="InterPro" id="IPR002182">
    <property type="entry name" value="NB-ARC"/>
</dbReference>
<dbReference type="GO" id="GO:0043531">
    <property type="term" value="F:ADP binding"/>
    <property type="evidence" value="ECO:0007669"/>
    <property type="project" value="InterPro"/>
</dbReference>
<comment type="caution">
    <text evidence="3">The sequence shown here is derived from an EMBL/GenBank/DDBJ whole genome shotgun (WGS) entry which is preliminary data.</text>
</comment>
<dbReference type="InterPro" id="IPR027417">
    <property type="entry name" value="P-loop_NTPase"/>
</dbReference>
<sequence length="105" mass="11786">MGGIGETTLAKEVAWKAENDKLFDQAVFAEKNKTILMILDNIWENLDLLAVGIPHGNDHKGCKILLTARSEDTLSRKMDSKQNFSVGILKEEEAWSLFKKMAGDY</sequence>
<dbReference type="PANTHER" id="PTHR33463:SF198">
    <property type="entry name" value="RPP4C3"/>
    <property type="match status" value="1"/>
</dbReference>
<protein>
    <recommendedName>
        <fullName evidence="2">NB-ARC domain-containing protein</fullName>
    </recommendedName>
</protein>
<proteinExistence type="predicted"/>